<feature type="domain" description="DUF7916" evidence="1">
    <location>
        <begin position="6"/>
        <end position="299"/>
    </location>
</feature>
<proteinExistence type="predicted"/>
<dbReference type="SUPFAM" id="SSF51366">
    <property type="entry name" value="Ribulose-phoshate binding barrel"/>
    <property type="match status" value="1"/>
</dbReference>
<evidence type="ECO:0000313" key="3">
    <source>
        <dbReference type="Proteomes" id="UP000757900"/>
    </source>
</evidence>
<dbReference type="GO" id="GO:0016787">
    <property type="term" value="F:hydrolase activity"/>
    <property type="evidence" value="ECO:0007669"/>
    <property type="project" value="UniProtKB-KW"/>
</dbReference>
<evidence type="ECO:0000259" key="1">
    <source>
        <dbReference type="Pfam" id="PF25509"/>
    </source>
</evidence>
<dbReference type="AlphaFoldDB" id="A0A929QT77"/>
<protein>
    <submittedName>
        <fullName evidence="2">Haloacid dehalogenase-like hydrolase</fullName>
    </submittedName>
</protein>
<accession>A0A929QT77</accession>
<evidence type="ECO:0000313" key="2">
    <source>
        <dbReference type="EMBL" id="MBF0935299.1"/>
    </source>
</evidence>
<dbReference type="Proteomes" id="UP000757900">
    <property type="component" value="Unassembled WGS sequence"/>
</dbReference>
<reference evidence="2" key="1">
    <citation type="submission" date="2020-04" db="EMBL/GenBank/DDBJ databases">
        <title>Deep metagenomics examines the oral microbiome during advanced dental caries in children, revealing novel taxa and co-occurrences with host molecules.</title>
        <authorList>
            <person name="Baker J.L."/>
            <person name="Morton J.T."/>
            <person name="Dinis M."/>
            <person name="Alvarez R."/>
            <person name="Tran N.C."/>
            <person name="Knight R."/>
            <person name="Edlund A."/>
        </authorList>
    </citation>
    <scope>NUCLEOTIDE SEQUENCE</scope>
    <source>
        <strain evidence="2">JCVI_23_bin.16</strain>
    </source>
</reference>
<gene>
    <name evidence="2" type="ORF">HXK00_06645</name>
</gene>
<organism evidence="2 3">
    <name type="scientific">Abiotrophia defectiva</name>
    <name type="common">Streptococcus defectivus</name>
    <dbReference type="NCBI Taxonomy" id="46125"/>
    <lineage>
        <taxon>Bacteria</taxon>
        <taxon>Bacillati</taxon>
        <taxon>Bacillota</taxon>
        <taxon>Bacilli</taxon>
        <taxon>Lactobacillales</taxon>
        <taxon>Aerococcaceae</taxon>
        <taxon>Abiotrophia</taxon>
    </lineage>
</organism>
<dbReference type="InterPro" id="IPR057238">
    <property type="entry name" value="DUF7916"/>
</dbReference>
<name>A0A929QT77_ABIDE</name>
<keyword evidence="2" id="KW-0378">Hydrolase</keyword>
<comment type="caution">
    <text evidence="2">The sequence shown here is derived from an EMBL/GenBank/DDBJ whole genome shotgun (WGS) entry which is preliminary data.</text>
</comment>
<dbReference type="Pfam" id="PF25509">
    <property type="entry name" value="DUF7916"/>
    <property type="match status" value="1"/>
</dbReference>
<sequence length="299" mass="31421">MVRRVLECLPSDYAGYSAEELKQAIWAAEGRTVCCEMGAPVPAYISNLTNAEIAKAFGADLMLLNGLDVLNPVICGLDQGAEDPIRRLKALSGRPIGANLEPVDADAIMVEARNVLPKGRTCSVETLEAADRLGLDFICLTGNPGTGVTNKEIAHYVKVAKQHFSGLVIAGKMHGAGSKEPVASIETAKDFIEAGTDILLVPAVGTVPGFTDDELVAIVKYAHAHDVLVLSAIGTSQESSSPRVVEDIAIRNKVAGVDIQHIGDAGYGGLANVENIFALSVAIRGMRHTVSRVAGSAIR</sequence>
<dbReference type="EMBL" id="JABZFV010000187">
    <property type="protein sequence ID" value="MBF0935299.1"/>
    <property type="molecule type" value="Genomic_DNA"/>
</dbReference>
<dbReference type="InterPro" id="IPR011060">
    <property type="entry name" value="RibuloseP-bd_barrel"/>
</dbReference>